<feature type="domain" description="Partial AB-hydrolase lipase" evidence="10">
    <location>
        <begin position="71"/>
        <end position="123"/>
    </location>
</feature>
<dbReference type="GO" id="GO:0016042">
    <property type="term" value="P:lipid catabolic process"/>
    <property type="evidence" value="ECO:0007669"/>
    <property type="project" value="UniProtKB-KW"/>
</dbReference>
<dbReference type="InterPro" id="IPR029058">
    <property type="entry name" value="AB_hydrolase_fold"/>
</dbReference>
<keyword evidence="2 8" id="KW-0732">Signal</keyword>
<feature type="domain" description="AB hydrolase-1" evidence="9">
    <location>
        <begin position="792"/>
        <end position="1036"/>
    </location>
</feature>
<keyword evidence="3" id="KW-0378">Hydrolase</keyword>
<organism evidence="11">
    <name type="scientific">Timema douglasi</name>
    <name type="common">Walking stick</name>
    <dbReference type="NCBI Taxonomy" id="61478"/>
    <lineage>
        <taxon>Eukaryota</taxon>
        <taxon>Metazoa</taxon>
        <taxon>Ecdysozoa</taxon>
        <taxon>Arthropoda</taxon>
        <taxon>Hexapoda</taxon>
        <taxon>Insecta</taxon>
        <taxon>Pterygota</taxon>
        <taxon>Neoptera</taxon>
        <taxon>Polyneoptera</taxon>
        <taxon>Phasmatodea</taxon>
        <taxon>Timematodea</taxon>
        <taxon>Timematoidea</taxon>
        <taxon>Timematidae</taxon>
        <taxon>Timema</taxon>
    </lineage>
</organism>
<evidence type="ECO:0000256" key="3">
    <source>
        <dbReference type="ARBA" id="ARBA00022801"/>
    </source>
</evidence>
<name>A0A7R8V9D5_TIMDO</name>
<evidence type="ECO:0000256" key="8">
    <source>
        <dbReference type="SAM" id="SignalP"/>
    </source>
</evidence>
<evidence type="ECO:0000313" key="11">
    <source>
        <dbReference type="EMBL" id="CAD7193975.1"/>
    </source>
</evidence>
<keyword evidence="5" id="KW-0443">Lipid metabolism</keyword>
<dbReference type="EMBL" id="OA564348">
    <property type="protein sequence ID" value="CAD7193975.1"/>
    <property type="molecule type" value="Genomic_DNA"/>
</dbReference>
<comment type="similarity">
    <text evidence="1">Belongs to the AB hydrolase superfamily. Lipase family.</text>
</comment>
<gene>
    <name evidence="11" type="ORF">TDIB3V08_LOCUS414</name>
</gene>
<evidence type="ECO:0000256" key="4">
    <source>
        <dbReference type="ARBA" id="ARBA00022963"/>
    </source>
</evidence>
<keyword evidence="4" id="KW-0442">Lipid degradation</keyword>
<evidence type="ECO:0000256" key="1">
    <source>
        <dbReference type="ARBA" id="ARBA00010701"/>
    </source>
</evidence>
<dbReference type="Gene3D" id="3.40.50.1820">
    <property type="entry name" value="alpha/beta hydrolase"/>
    <property type="match status" value="2"/>
</dbReference>
<dbReference type="Pfam" id="PF04083">
    <property type="entry name" value="Abhydro_lipase"/>
    <property type="match status" value="2"/>
</dbReference>
<evidence type="ECO:0000259" key="9">
    <source>
        <dbReference type="Pfam" id="PF00561"/>
    </source>
</evidence>
<evidence type="ECO:0000256" key="5">
    <source>
        <dbReference type="ARBA" id="ARBA00023098"/>
    </source>
</evidence>
<evidence type="ECO:0000256" key="7">
    <source>
        <dbReference type="SAM" id="MobiDB-lite"/>
    </source>
</evidence>
<accession>A0A7R8V9D5</accession>
<evidence type="ECO:0000259" key="10">
    <source>
        <dbReference type="Pfam" id="PF04083"/>
    </source>
</evidence>
<feature type="domain" description="Partial AB-hydrolase lipase" evidence="10">
    <location>
        <begin position="669"/>
        <end position="731"/>
    </location>
</feature>
<dbReference type="GO" id="GO:0016787">
    <property type="term" value="F:hydrolase activity"/>
    <property type="evidence" value="ECO:0007669"/>
    <property type="project" value="UniProtKB-KW"/>
</dbReference>
<evidence type="ECO:0008006" key="12">
    <source>
        <dbReference type="Google" id="ProtNLM"/>
    </source>
</evidence>
<dbReference type="PANTHER" id="PTHR11005">
    <property type="entry name" value="LYSOSOMAL ACID LIPASE-RELATED"/>
    <property type="match status" value="1"/>
</dbReference>
<dbReference type="SUPFAM" id="SSF53474">
    <property type="entry name" value="alpha/beta-Hydrolases"/>
    <property type="match status" value="2"/>
</dbReference>
<dbReference type="InterPro" id="IPR006693">
    <property type="entry name" value="AB_hydrolase_lipase"/>
</dbReference>
<dbReference type="InterPro" id="IPR000073">
    <property type="entry name" value="AB_hydrolase_1"/>
</dbReference>
<keyword evidence="6" id="KW-0325">Glycoprotein</keyword>
<sequence>MGWLLTGLQLVAWSCWIVDAGRRFSLGSSRGAESWSQNQIETSDGERLPSESYMNTAKWAKGCIYLLPQVQLVRKEGYPVEEHQVTTQDGYQLTLHRIPSRYKNAPVVHLQHGILGASDFWVITPRDKSLAFILADYGYDVWLGNIRGNFYSRKHVTLSPDKSKFWNFSMHEMGIYDVPAMIDHILLTTGQDKIFYVGHSMGTTMFYVMASSRPEYNSKIRLMVALAPVVYFHELKFPILQFVTPRTDEVSKLLGQLGVNELLPRRKATAEFADKYCTEGIKSQNMCLTAYNLIYGENESELNKTALPSFVSHLFSGASRKTLAHYGQIARSGRFQEYDYGPEANIKRYGQSEPPTYDLRRITAPVSLHYAKADLLVDPQDVRQIYEELANPIGMFEVPQDKFNHLNFVLALRIYPARTSKCGRLARSCRKFKSRLHLARCLYPDTQPPGFKPLPFRHQQNSLNELDTLDHVSNNVGLAIGVTLAIDCIVDDAEIGKDDFLGIVHFSCTSNTNTMCGLSLSHVHTMPVAWPTRYCGFGVDACADVLHHCCFGLADGRVRHSDVEISMKFKSIRLESEGGKQQLIGLHSRIKVRSASRSSNDASGVEAAIDPYYNLHPGEMEGTWRPPFWIQAMLLLTITTEALLATESEHVMTVRPPRMERPTLMMTTPELISRHGYTCEEHDVVTEDGYILTLYRIPSGRAQPKPAEERAGRPAVLLQHGLVSSSDTWVLADPFNSLGIGKVELEEVKPHLRGGRVENHLGKTTPSSPDRDSNLDLPVLSSRAQRQARFVLADSGYDVWLGNSRGNTYSRKHITLLPQQQQFWNFTWHEMGVWDLPASIDHILATTGQKRLFYIGHSMGCTTFFVMASTRPEYNSQIQGMVALAPGLFVKKAKSLVTKLLARGSCYFWELLEVSLSQNCQDLIYTKRGWYECFVHPKQMTSLMNTFCETGSPTRHICKFHHYDPSVAGKIDKLKHLRMPEYDLSLATAAVAIFYGQSDMMVDSVEVLKLSKKLPNVVTVQKVADPKFNHAGFITGKNVRTLLYNHILANMMKMK</sequence>
<dbReference type="AlphaFoldDB" id="A0A7R8V9D5"/>
<dbReference type="Pfam" id="PF00561">
    <property type="entry name" value="Abhydrolase_1"/>
    <property type="match status" value="1"/>
</dbReference>
<dbReference type="FunFam" id="3.40.50.1820:FF:000057">
    <property type="entry name" value="Lipase"/>
    <property type="match status" value="1"/>
</dbReference>
<evidence type="ECO:0000256" key="6">
    <source>
        <dbReference type="ARBA" id="ARBA00023180"/>
    </source>
</evidence>
<feature type="signal peptide" evidence="8">
    <location>
        <begin position="1"/>
        <end position="20"/>
    </location>
</feature>
<evidence type="ECO:0000256" key="2">
    <source>
        <dbReference type="ARBA" id="ARBA00022729"/>
    </source>
</evidence>
<protein>
    <recommendedName>
        <fullName evidence="12">Triacylglycerol lipase</fullName>
    </recommendedName>
</protein>
<feature type="chain" id="PRO_5031476962" description="Triacylglycerol lipase" evidence="8">
    <location>
        <begin position="21"/>
        <end position="1055"/>
    </location>
</feature>
<reference evidence="11" key="1">
    <citation type="submission" date="2020-11" db="EMBL/GenBank/DDBJ databases">
        <authorList>
            <person name="Tran Van P."/>
        </authorList>
    </citation>
    <scope>NUCLEOTIDE SEQUENCE</scope>
</reference>
<proteinExistence type="inferred from homology"/>
<feature type="region of interest" description="Disordered" evidence="7">
    <location>
        <begin position="754"/>
        <end position="775"/>
    </location>
</feature>